<proteinExistence type="predicted"/>
<reference evidence="1 2" key="1">
    <citation type="submission" date="2018-08" db="EMBL/GenBank/DDBJ databases">
        <title>Genomic Encyclopedia of Type Strains, Phase IV (KMG-IV): sequencing the most valuable type-strain genomes for metagenomic binning, comparative biology and taxonomic classification.</title>
        <authorList>
            <person name="Goeker M."/>
        </authorList>
    </citation>
    <scope>NUCLEOTIDE SEQUENCE [LARGE SCALE GENOMIC DNA]</scope>
    <source>
        <strain evidence="1 2">DSM 17274</strain>
    </source>
</reference>
<sequence length="60" mass="7258">MDMETLKKVLPPEKFQSWLYDYQISNIAIAARIGITQTKLRELKNHYRQQGYEFPDKKFH</sequence>
<organism evidence="1 2">
    <name type="scientific">Jeotgalicoccus halotolerans</name>
    <dbReference type="NCBI Taxonomy" id="157227"/>
    <lineage>
        <taxon>Bacteria</taxon>
        <taxon>Bacillati</taxon>
        <taxon>Bacillota</taxon>
        <taxon>Bacilli</taxon>
        <taxon>Bacillales</taxon>
        <taxon>Staphylococcaceae</taxon>
        <taxon>Jeotgalicoccus</taxon>
    </lineage>
</organism>
<gene>
    <name evidence="1" type="ORF">DFR63_1553</name>
</gene>
<protein>
    <submittedName>
        <fullName evidence="1">Uncharacterized protein</fullName>
    </submittedName>
</protein>
<comment type="caution">
    <text evidence="1">The sequence shown here is derived from an EMBL/GenBank/DDBJ whole genome shotgun (WGS) entry which is preliminary data.</text>
</comment>
<accession>A0A3E0AVL5</accession>
<evidence type="ECO:0000313" key="1">
    <source>
        <dbReference type="EMBL" id="REG23806.1"/>
    </source>
</evidence>
<dbReference type="AlphaFoldDB" id="A0A3E0AVL5"/>
<evidence type="ECO:0000313" key="2">
    <source>
        <dbReference type="Proteomes" id="UP000257076"/>
    </source>
</evidence>
<dbReference type="Proteomes" id="UP000257076">
    <property type="component" value="Unassembled WGS sequence"/>
</dbReference>
<dbReference type="EMBL" id="QUMW01000012">
    <property type="protein sequence ID" value="REG23806.1"/>
    <property type="molecule type" value="Genomic_DNA"/>
</dbReference>
<keyword evidence="2" id="KW-1185">Reference proteome</keyword>
<name>A0A3E0AVL5_9STAP</name>
<dbReference type="RefSeq" id="WP_115885353.1">
    <property type="nucleotide sequence ID" value="NZ_CBCSHX010000006.1"/>
</dbReference>